<organism evidence="2">
    <name type="scientific">Fopius arisanus</name>
    <dbReference type="NCBI Taxonomy" id="64838"/>
    <lineage>
        <taxon>Eukaryota</taxon>
        <taxon>Metazoa</taxon>
        <taxon>Ecdysozoa</taxon>
        <taxon>Arthropoda</taxon>
        <taxon>Hexapoda</taxon>
        <taxon>Insecta</taxon>
        <taxon>Pterygota</taxon>
        <taxon>Neoptera</taxon>
        <taxon>Endopterygota</taxon>
        <taxon>Hymenoptera</taxon>
        <taxon>Apocrita</taxon>
        <taxon>Ichneumonoidea</taxon>
        <taxon>Braconidae</taxon>
        <taxon>Opiinae</taxon>
        <taxon>Fopius</taxon>
    </lineage>
</organism>
<keyword evidence="1" id="KW-0732">Signal</keyword>
<accession>A0A0C9Q0J5</accession>
<sequence>MLFAHYLKFLAFTLHYTNARVPVSQVYVSEEVRKEREWRKKNKRYDTAIPCLLIPQHTKTPIYSHENPMTAYSLHYIHQSYPVKPPATPVSAFYSPPYKTVQFRYPLGEPYHNSTLRSIPTPPYAHFGDDFQPSSIPSQPPPHSSLF</sequence>
<protein>
    <submittedName>
        <fullName evidence="2">PLB1_3 protein</fullName>
    </submittedName>
</protein>
<feature type="signal peptide" evidence="1">
    <location>
        <begin position="1"/>
        <end position="19"/>
    </location>
</feature>
<dbReference type="AlphaFoldDB" id="A0A0C9Q0J5"/>
<evidence type="ECO:0000313" key="2">
    <source>
        <dbReference type="EMBL" id="JAG77145.1"/>
    </source>
</evidence>
<proteinExistence type="predicted"/>
<reference evidence="2" key="1">
    <citation type="submission" date="2015-01" db="EMBL/GenBank/DDBJ databases">
        <title>Transcriptome Assembly of Fopius arisanus.</title>
        <authorList>
            <person name="Geib S."/>
        </authorList>
    </citation>
    <scope>NUCLEOTIDE SEQUENCE</scope>
</reference>
<dbReference type="EMBL" id="GBYB01007378">
    <property type="protein sequence ID" value="JAG77145.1"/>
    <property type="molecule type" value="Transcribed_RNA"/>
</dbReference>
<gene>
    <name evidence="2" type="primary">PLB1_3</name>
    <name evidence="2" type="ORF">g.2545</name>
</gene>
<evidence type="ECO:0000256" key="1">
    <source>
        <dbReference type="SAM" id="SignalP"/>
    </source>
</evidence>
<feature type="chain" id="PRO_5002200881" evidence="1">
    <location>
        <begin position="20"/>
        <end position="147"/>
    </location>
</feature>
<name>A0A0C9Q0J5_9HYME</name>